<evidence type="ECO:0000256" key="1">
    <source>
        <dbReference type="SAM" id="Phobius"/>
    </source>
</evidence>
<protein>
    <submittedName>
        <fullName evidence="3 4">Protein PIGBOS1</fullName>
    </submittedName>
</protein>
<keyword evidence="1" id="KW-0812">Transmembrane</keyword>
<evidence type="ECO:0000313" key="3">
    <source>
        <dbReference type="RefSeq" id="XP_023388337.1"/>
    </source>
</evidence>
<dbReference type="RefSeq" id="XP_023388337.1">
    <property type="nucleotide sequence ID" value="XM_023532569.1"/>
</dbReference>
<evidence type="ECO:0000313" key="4">
    <source>
        <dbReference type="RefSeq" id="XP_023388338.1"/>
    </source>
</evidence>
<dbReference type="Proteomes" id="UP000515202">
    <property type="component" value="Unplaced"/>
</dbReference>
<keyword evidence="1" id="KW-0472">Membrane</keyword>
<evidence type="ECO:0000313" key="2">
    <source>
        <dbReference type="Proteomes" id="UP000515202"/>
    </source>
</evidence>
<dbReference type="RefSeq" id="XP_023388338.1">
    <property type="nucleotide sequence ID" value="XM_023532570.1"/>
</dbReference>
<dbReference type="RefSeq" id="XP_039721473.1">
    <property type="nucleotide sequence ID" value="XM_039865539.1"/>
</dbReference>
<feature type="transmembrane region" description="Helical" evidence="1">
    <location>
        <begin position="6"/>
        <end position="25"/>
    </location>
</feature>
<dbReference type="GeneID" id="111742025"/>
<dbReference type="KEGG" id="pvp:111742025"/>
<keyword evidence="1" id="KW-1133">Transmembrane helix</keyword>
<dbReference type="InterPro" id="IPR057394">
    <property type="entry name" value="PIGBOS1"/>
</dbReference>
<name>A0A6P6CLV7_PTEVA</name>
<reference evidence="3 4" key="1">
    <citation type="submission" date="2025-04" db="UniProtKB">
        <authorList>
            <consortium name="RefSeq"/>
        </authorList>
    </citation>
    <scope>IDENTIFICATION</scope>
    <source>
        <tissue evidence="3 4">Kidney</tissue>
    </source>
</reference>
<dbReference type="AlphaFoldDB" id="A0A6P6CLV7"/>
<dbReference type="Pfam" id="PF23670">
    <property type="entry name" value="PIGBOS1"/>
    <property type="match status" value="1"/>
</dbReference>
<dbReference type="RefSeq" id="XP_039721472.1">
    <property type="nucleotide sequence ID" value="XM_039865538.1"/>
</dbReference>
<dbReference type="CTD" id="101928527"/>
<sequence length="54" mass="6299">MFGRLTLPQLLFASFLGIAGGMYIYQPIFEQYSRDQKELKEKLKLAQESKEKKS</sequence>
<organism evidence="2 4">
    <name type="scientific">Pteropus vampyrus</name>
    <name type="common">Large flying fox</name>
    <dbReference type="NCBI Taxonomy" id="132908"/>
    <lineage>
        <taxon>Eukaryota</taxon>
        <taxon>Metazoa</taxon>
        <taxon>Chordata</taxon>
        <taxon>Craniata</taxon>
        <taxon>Vertebrata</taxon>
        <taxon>Euteleostomi</taxon>
        <taxon>Mammalia</taxon>
        <taxon>Eutheria</taxon>
        <taxon>Laurasiatheria</taxon>
        <taxon>Chiroptera</taxon>
        <taxon>Yinpterochiroptera</taxon>
        <taxon>Pteropodoidea</taxon>
        <taxon>Pteropodidae</taxon>
        <taxon>Pteropodinae</taxon>
        <taxon>Pteropus</taxon>
    </lineage>
</organism>
<gene>
    <name evidence="3 4" type="primary">PIGBOS1</name>
</gene>
<dbReference type="OrthoDB" id="9899861at2759"/>
<proteinExistence type="predicted"/>
<dbReference type="GeneID" id="120604615"/>
<dbReference type="RefSeq" id="XP_039721474.1">
    <property type="nucleotide sequence ID" value="XM_039865540.1"/>
</dbReference>
<keyword evidence="2" id="KW-1185">Reference proteome</keyword>
<dbReference type="KEGG" id="pgig:120604615"/>
<accession>A0A6P6CLV7</accession>